<evidence type="ECO:0000259" key="1">
    <source>
        <dbReference type="Pfam" id="PF02811"/>
    </source>
</evidence>
<feature type="non-terminal residue" evidence="2">
    <location>
        <position position="55"/>
    </location>
</feature>
<name>A0A3M3AY25_PSEYM</name>
<comment type="caution">
    <text evidence="2">The sequence shown here is derived from an EMBL/GenBank/DDBJ whole genome shotgun (WGS) entry which is preliminary data.</text>
</comment>
<evidence type="ECO:0000313" key="3">
    <source>
        <dbReference type="Proteomes" id="UP000282378"/>
    </source>
</evidence>
<organism evidence="2 3">
    <name type="scientific">Pseudomonas syringae pv. maculicola</name>
    <dbReference type="NCBI Taxonomy" id="59511"/>
    <lineage>
        <taxon>Bacteria</taxon>
        <taxon>Pseudomonadati</taxon>
        <taxon>Pseudomonadota</taxon>
        <taxon>Gammaproteobacteria</taxon>
        <taxon>Pseudomonadales</taxon>
        <taxon>Pseudomonadaceae</taxon>
        <taxon>Pseudomonas</taxon>
    </lineage>
</organism>
<dbReference type="Gene3D" id="3.20.20.140">
    <property type="entry name" value="Metal-dependent hydrolases"/>
    <property type="match status" value="1"/>
</dbReference>
<dbReference type="InterPro" id="IPR004013">
    <property type="entry name" value="PHP_dom"/>
</dbReference>
<evidence type="ECO:0000313" key="2">
    <source>
        <dbReference type="EMBL" id="RMM05372.1"/>
    </source>
</evidence>
<dbReference type="Proteomes" id="UP000282378">
    <property type="component" value="Unassembled WGS sequence"/>
</dbReference>
<reference evidence="2 3" key="1">
    <citation type="submission" date="2018-08" db="EMBL/GenBank/DDBJ databases">
        <title>Recombination of ecologically and evolutionarily significant loci maintains genetic cohesion in the Pseudomonas syringae species complex.</title>
        <authorList>
            <person name="Dillon M."/>
            <person name="Thakur S."/>
            <person name="Almeida R.N.D."/>
            <person name="Weir B.S."/>
            <person name="Guttman D.S."/>
        </authorList>
    </citation>
    <scope>NUCLEOTIDE SEQUENCE [LARGE SCALE GENOMIC DNA]</scope>
    <source>
        <strain evidence="2 3">88_10</strain>
    </source>
</reference>
<feature type="domain" description="PHP" evidence="1">
    <location>
        <begin position="2"/>
        <end position="55"/>
    </location>
</feature>
<gene>
    <name evidence="2" type="ORF">APX70_01697</name>
</gene>
<dbReference type="AlphaFoldDB" id="A0A3M3AY25"/>
<protein>
    <submittedName>
        <fullName evidence="2">DNA polymerase III subunit alpha</fullName>
    </submittedName>
</protein>
<dbReference type="Pfam" id="PF02811">
    <property type="entry name" value="PHP"/>
    <property type="match status" value="1"/>
</dbReference>
<dbReference type="GO" id="GO:0003824">
    <property type="term" value="F:catalytic activity"/>
    <property type="evidence" value="ECO:0007669"/>
    <property type="project" value="InterPro"/>
</dbReference>
<sequence length="55" mass="5975">MNAQGYRNLTELISRGFIEGQRNGQIVIQRQWVAQASEGVIALSAAKEGEIGMAL</sequence>
<dbReference type="EMBL" id="RBNL01000224">
    <property type="protein sequence ID" value="RMM05372.1"/>
    <property type="molecule type" value="Genomic_DNA"/>
</dbReference>
<proteinExistence type="predicted"/>
<accession>A0A3M3AY25</accession>